<name>A0AA96ELB8_9CAUD</name>
<dbReference type="EMBL" id="OR338916">
    <property type="protein sequence ID" value="WNL49510.1"/>
    <property type="molecule type" value="Genomic_DNA"/>
</dbReference>
<evidence type="ECO:0000313" key="1">
    <source>
        <dbReference type="EMBL" id="WNL49510.1"/>
    </source>
</evidence>
<keyword evidence="2" id="KW-1185">Reference proteome</keyword>
<proteinExistence type="predicted"/>
<accession>A0AA96ELB8</accession>
<protein>
    <submittedName>
        <fullName evidence="1">Uncharacterized protein</fullName>
    </submittedName>
</protein>
<dbReference type="Proteomes" id="UP001304814">
    <property type="component" value="Segment"/>
</dbReference>
<reference evidence="1 2" key="1">
    <citation type="submission" date="2023-07" db="EMBL/GenBank/DDBJ databases">
        <title>Isolation and characterization of Bacillus cereus bacteriophage DZ1 and its application in foods.</title>
        <authorList>
            <person name="Huang Z."/>
            <person name="Ding Y."/>
            <person name="Wu Q."/>
        </authorList>
    </citation>
    <scope>NUCLEOTIDE SEQUENCE [LARGE SCALE GENOMIC DNA]</scope>
</reference>
<evidence type="ECO:0000313" key="2">
    <source>
        <dbReference type="Proteomes" id="UP001304814"/>
    </source>
</evidence>
<organism evidence="1 2">
    <name type="scientific">Bacillus phage DZ1</name>
    <dbReference type="NCBI Taxonomy" id="3075862"/>
    <lineage>
        <taxon>Viruses</taxon>
        <taxon>Duplodnaviria</taxon>
        <taxon>Heunggongvirae</taxon>
        <taxon>Uroviricota</taxon>
        <taxon>Caudoviricetes</taxon>
        <taxon>Ehrlichviridae</taxon>
        <taxon>Dazunavirus</taxon>
        <taxon>Dazunavirus DZ1</taxon>
    </lineage>
</organism>
<sequence length="129" mass="14897">MSLTLKCATDSRDELVCEVGEISGNYIVSGYEDGEHQKTVTLNLEDAKRLENQVFQYLHEPFEPSDDIGQYEIYWCATGNKDRFEAENLTDRDDREVLALDFNTYTFNLNSETAKLLLEDLRNFILEAN</sequence>